<dbReference type="EMBL" id="JAUSUD010000001">
    <property type="protein sequence ID" value="MDQ0228938.1"/>
    <property type="molecule type" value="Genomic_DNA"/>
</dbReference>
<keyword evidence="4" id="KW-1185">Reference proteome</keyword>
<protein>
    <submittedName>
        <fullName evidence="3">Pimeloyl-ACP methyl ester carboxylesterase</fullName>
    </submittedName>
</protein>
<organism evidence="3 4">
    <name type="scientific">Metabacillus malikii</name>
    <dbReference type="NCBI Taxonomy" id="1504265"/>
    <lineage>
        <taxon>Bacteria</taxon>
        <taxon>Bacillati</taxon>
        <taxon>Bacillota</taxon>
        <taxon>Bacilli</taxon>
        <taxon>Bacillales</taxon>
        <taxon>Bacillaceae</taxon>
        <taxon>Metabacillus</taxon>
    </lineage>
</organism>
<comment type="caution">
    <text evidence="3">The sequence shown here is derived from an EMBL/GenBank/DDBJ whole genome shotgun (WGS) entry which is preliminary data.</text>
</comment>
<proteinExistence type="predicted"/>
<evidence type="ECO:0000256" key="1">
    <source>
        <dbReference type="ARBA" id="ARBA00022801"/>
    </source>
</evidence>
<dbReference type="PRINTS" id="PR00111">
    <property type="entry name" value="ABHYDROLASE"/>
</dbReference>
<dbReference type="InterPro" id="IPR000073">
    <property type="entry name" value="AB_hydrolase_1"/>
</dbReference>
<dbReference type="Proteomes" id="UP001234495">
    <property type="component" value="Unassembled WGS sequence"/>
</dbReference>
<dbReference type="InterPro" id="IPR050266">
    <property type="entry name" value="AB_hydrolase_sf"/>
</dbReference>
<keyword evidence="1" id="KW-0378">Hydrolase</keyword>
<dbReference type="RefSeq" id="WP_307335793.1">
    <property type="nucleotide sequence ID" value="NZ_JAUSUD010000001.1"/>
</dbReference>
<dbReference type="Pfam" id="PF00561">
    <property type="entry name" value="Abhydrolase_1"/>
    <property type="match status" value="1"/>
</dbReference>
<reference evidence="3 4" key="1">
    <citation type="submission" date="2023-07" db="EMBL/GenBank/DDBJ databases">
        <title>Genomic Encyclopedia of Type Strains, Phase IV (KMG-IV): sequencing the most valuable type-strain genomes for metagenomic binning, comparative biology and taxonomic classification.</title>
        <authorList>
            <person name="Goeker M."/>
        </authorList>
    </citation>
    <scope>NUCLEOTIDE SEQUENCE [LARGE SCALE GENOMIC DNA]</scope>
    <source>
        <strain evidence="3 4">DSM 29005</strain>
    </source>
</reference>
<sequence length="256" mass="29198">MPSVTLGNGRQIVYEEYGNRNGTTVIFIHPPGMGRKVFARQHVLGSKVRVIFPDLTGHGDSDIPSEKVTIEYYCKELISLLNALHINSFVLCGYSAGGAVAQHMCLHYGERVLGLILIGGYPAVINQTLSLEHKLGMYMVKNHKQQLATVLARSHTSDPSYRKILIEHMRKANCEAWYLYYKDVLCMNIIRELPKLTMPLLLIYGTKSDGINRYSRYYKKYCKLVRIVFIKRMNHQIPTKSWKVANAEISDFVSKL</sequence>
<dbReference type="PANTHER" id="PTHR43798">
    <property type="entry name" value="MONOACYLGLYCEROL LIPASE"/>
    <property type="match status" value="1"/>
</dbReference>
<name>A0ABT9Z9K4_9BACI</name>
<dbReference type="PANTHER" id="PTHR43798:SF31">
    <property type="entry name" value="AB HYDROLASE SUPERFAMILY PROTEIN YCLE"/>
    <property type="match status" value="1"/>
</dbReference>
<accession>A0ABT9Z9K4</accession>
<evidence type="ECO:0000313" key="3">
    <source>
        <dbReference type="EMBL" id="MDQ0228938.1"/>
    </source>
</evidence>
<dbReference type="InterPro" id="IPR029058">
    <property type="entry name" value="AB_hydrolase_fold"/>
</dbReference>
<dbReference type="Gene3D" id="3.40.50.1820">
    <property type="entry name" value="alpha/beta hydrolase"/>
    <property type="match status" value="1"/>
</dbReference>
<evidence type="ECO:0000313" key="4">
    <source>
        <dbReference type="Proteomes" id="UP001234495"/>
    </source>
</evidence>
<gene>
    <name evidence="3" type="ORF">J2S19_000188</name>
</gene>
<feature type="domain" description="AB hydrolase-1" evidence="2">
    <location>
        <begin position="38"/>
        <end position="129"/>
    </location>
</feature>
<evidence type="ECO:0000259" key="2">
    <source>
        <dbReference type="Pfam" id="PF00561"/>
    </source>
</evidence>
<dbReference type="SUPFAM" id="SSF53474">
    <property type="entry name" value="alpha/beta-Hydrolases"/>
    <property type="match status" value="1"/>
</dbReference>